<reference evidence="2" key="1">
    <citation type="journal article" date="2008" name="Nature">
        <title>The amphioxus genome and the evolution of the chordate karyotype.</title>
        <authorList>
            <consortium name="US DOE Joint Genome Institute (JGI-PGF)"/>
            <person name="Putnam N.H."/>
            <person name="Butts T."/>
            <person name="Ferrier D.E.K."/>
            <person name="Furlong R.F."/>
            <person name="Hellsten U."/>
            <person name="Kawashima T."/>
            <person name="Robinson-Rechavi M."/>
            <person name="Shoguchi E."/>
            <person name="Terry A."/>
            <person name="Yu J.-K."/>
            <person name="Benito-Gutierrez E.L."/>
            <person name="Dubchak I."/>
            <person name="Garcia-Fernandez J."/>
            <person name="Gibson-Brown J.J."/>
            <person name="Grigoriev I.V."/>
            <person name="Horton A.C."/>
            <person name="de Jong P.J."/>
            <person name="Jurka J."/>
            <person name="Kapitonov V.V."/>
            <person name="Kohara Y."/>
            <person name="Kuroki Y."/>
            <person name="Lindquist E."/>
            <person name="Lucas S."/>
            <person name="Osoegawa K."/>
            <person name="Pennacchio L.A."/>
            <person name="Salamov A.A."/>
            <person name="Satou Y."/>
            <person name="Sauka-Spengler T."/>
            <person name="Schmutz J."/>
            <person name="Shin-I T."/>
            <person name="Toyoda A."/>
            <person name="Bronner-Fraser M."/>
            <person name="Fujiyama A."/>
            <person name="Holland L.Z."/>
            <person name="Holland P.W.H."/>
            <person name="Satoh N."/>
            <person name="Rokhsar D.S."/>
        </authorList>
    </citation>
    <scope>NUCLEOTIDE SEQUENCE [LARGE SCALE GENOMIC DNA]</scope>
    <source>
        <strain evidence="2">S238N-H82</strain>
        <tissue evidence="2">Testes</tissue>
    </source>
</reference>
<evidence type="ECO:0000256" key="1">
    <source>
        <dbReference type="SAM" id="MobiDB-lite"/>
    </source>
</evidence>
<protein>
    <submittedName>
        <fullName evidence="2">Uncharacterized protein</fullName>
    </submittedName>
</protein>
<dbReference type="EMBL" id="GG666606">
    <property type="protein sequence ID" value="EEN49809.1"/>
    <property type="molecule type" value="Genomic_DNA"/>
</dbReference>
<dbReference type="AlphaFoldDB" id="C3ZC37"/>
<evidence type="ECO:0000313" key="2">
    <source>
        <dbReference type="EMBL" id="EEN49809.1"/>
    </source>
</evidence>
<proteinExistence type="predicted"/>
<name>C3ZC37_BRAFL</name>
<dbReference type="InParanoid" id="C3ZC37"/>
<organism>
    <name type="scientific">Branchiostoma floridae</name>
    <name type="common">Florida lancelet</name>
    <name type="synonym">Amphioxus</name>
    <dbReference type="NCBI Taxonomy" id="7739"/>
    <lineage>
        <taxon>Eukaryota</taxon>
        <taxon>Metazoa</taxon>
        <taxon>Chordata</taxon>
        <taxon>Cephalochordata</taxon>
        <taxon>Leptocardii</taxon>
        <taxon>Amphioxiformes</taxon>
        <taxon>Branchiostomatidae</taxon>
        <taxon>Branchiostoma</taxon>
    </lineage>
</organism>
<gene>
    <name evidence="2" type="ORF">BRAFLDRAFT_75743</name>
</gene>
<accession>C3ZC37</accession>
<sequence length="385" mass="40083">MSRERLGYNDMLEEMVLRALGSEVDEKIGSKFGKVAQVTDSRKHGVSAQEPQGSPCIDHCTTIRGNNANAGGNNANAGGKNNTGHNGGNNGNVPVIPALNAFWTQNVYFVCLNLLHNAFNPNGGAVVNGGGNNGGGNANAGPGANGGGNQNAAGNANGGGNQSGALNPNGPGNHKEGTTTLLFLMTLLQNAMNPNGGAVVNGGGKNGDGNANAGLELTRMLPETLTEEETRMVPSTPKDMANTMVAGTLMQEEQTRMLPERLTRKQTKKCVFLQRFRGEFPFNPLYYIFSIMMIAALTNTPNGGNLNGGGGANSYGGGNNAGNNGGNNGNVTLKIRERCKTVLGAPSIFRRSGSRRATWAGRGNRHLNGTASRLRAPVAPLWLLG</sequence>
<feature type="region of interest" description="Disordered" evidence="1">
    <location>
        <begin position="141"/>
        <end position="177"/>
    </location>
</feature>